<accession>A0A8S1VS69</accession>
<name>A0A8S1VS69_9CILI</name>
<keyword evidence="1" id="KW-0472">Membrane</keyword>
<keyword evidence="1" id="KW-1133">Transmembrane helix</keyword>
<comment type="caution">
    <text evidence="2">The sequence shown here is derived from an EMBL/GenBank/DDBJ whole genome shotgun (WGS) entry which is preliminary data.</text>
</comment>
<proteinExistence type="predicted"/>
<feature type="transmembrane region" description="Helical" evidence="1">
    <location>
        <begin position="30"/>
        <end position="48"/>
    </location>
</feature>
<reference evidence="2" key="1">
    <citation type="submission" date="2021-01" db="EMBL/GenBank/DDBJ databases">
        <authorList>
            <consortium name="Genoscope - CEA"/>
            <person name="William W."/>
        </authorList>
    </citation>
    <scope>NUCLEOTIDE SEQUENCE</scope>
</reference>
<evidence type="ECO:0000313" key="2">
    <source>
        <dbReference type="EMBL" id="CAD8178582.1"/>
    </source>
</evidence>
<protein>
    <submittedName>
        <fullName evidence="2">Uncharacterized protein</fullName>
    </submittedName>
</protein>
<sequence>MNIIKNIQKFIRLHKELILIYYYLLKRSKLMPYFLGILSLFVIVKLLLITNPRVKRNITVTGGSDCLGKNMYPICQIRIQYFESDKKE</sequence>
<dbReference type="AlphaFoldDB" id="A0A8S1VS69"/>
<keyword evidence="1" id="KW-0812">Transmembrane</keyword>
<dbReference type="Proteomes" id="UP000689195">
    <property type="component" value="Unassembled WGS sequence"/>
</dbReference>
<gene>
    <name evidence="2" type="ORF">PPENT_87.1.T0700002</name>
</gene>
<evidence type="ECO:0000256" key="1">
    <source>
        <dbReference type="SAM" id="Phobius"/>
    </source>
</evidence>
<organism evidence="2 3">
    <name type="scientific">Paramecium pentaurelia</name>
    <dbReference type="NCBI Taxonomy" id="43138"/>
    <lineage>
        <taxon>Eukaryota</taxon>
        <taxon>Sar</taxon>
        <taxon>Alveolata</taxon>
        <taxon>Ciliophora</taxon>
        <taxon>Intramacronucleata</taxon>
        <taxon>Oligohymenophorea</taxon>
        <taxon>Peniculida</taxon>
        <taxon>Parameciidae</taxon>
        <taxon>Paramecium</taxon>
    </lineage>
</organism>
<keyword evidence="3" id="KW-1185">Reference proteome</keyword>
<evidence type="ECO:0000313" key="3">
    <source>
        <dbReference type="Proteomes" id="UP000689195"/>
    </source>
</evidence>
<dbReference type="EMBL" id="CAJJDO010000070">
    <property type="protein sequence ID" value="CAD8178582.1"/>
    <property type="molecule type" value="Genomic_DNA"/>
</dbReference>